<dbReference type="Proteomes" id="UP000178248">
    <property type="component" value="Unassembled WGS sequence"/>
</dbReference>
<organism evidence="2 3">
    <name type="scientific">Candidatus Komeilibacteria bacterium RIFCSPLOWO2_01_FULL_52_15</name>
    <dbReference type="NCBI Taxonomy" id="1798551"/>
    <lineage>
        <taxon>Bacteria</taxon>
        <taxon>Candidatus Komeiliibacteriota</taxon>
    </lineage>
</organism>
<dbReference type="EMBL" id="MHKM01000048">
    <property type="protein sequence ID" value="OGY90329.1"/>
    <property type="molecule type" value="Genomic_DNA"/>
</dbReference>
<evidence type="ECO:0000256" key="1">
    <source>
        <dbReference type="SAM" id="Phobius"/>
    </source>
</evidence>
<dbReference type="AlphaFoldDB" id="A0A1G2BP20"/>
<sequence>MPGPLDLTICFMKQNNGAQQQTPAPVRSNLNAWWSRSARQAPSSARLEPSSVRSADLQPRSAGLAWWQPALAMFGEVTGWIVVPVIASLYGGRWLDEKYGTGNIFFLGLTAAAFIISCVRIALVGSKYLRQVEEQDKQKKDDGSDTTI</sequence>
<dbReference type="Pfam" id="PF09527">
    <property type="entry name" value="ATPase_gene1"/>
    <property type="match status" value="1"/>
</dbReference>
<name>A0A1G2BP20_9BACT</name>
<comment type="caution">
    <text evidence="2">The sequence shown here is derived from an EMBL/GenBank/DDBJ whole genome shotgun (WGS) entry which is preliminary data.</text>
</comment>
<evidence type="ECO:0000313" key="3">
    <source>
        <dbReference type="Proteomes" id="UP000178248"/>
    </source>
</evidence>
<keyword evidence="1" id="KW-0812">Transmembrane</keyword>
<gene>
    <name evidence="2" type="ORF">A3B30_00525</name>
</gene>
<protein>
    <recommendedName>
        <fullName evidence="4">AtpZ/AtpI family protein</fullName>
    </recommendedName>
</protein>
<keyword evidence="1" id="KW-0472">Membrane</keyword>
<feature type="transmembrane region" description="Helical" evidence="1">
    <location>
        <begin position="104"/>
        <end position="123"/>
    </location>
</feature>
<evidence type="ECO:0000313" key="2">
    <source>
        <dbReference type="EMBL" id="OGY90329.1"/>
    </source>
</evidence>
<reference evidence="2 3" key="1">
    <citation type="journal article" date="2016" name="Nat. Commun.">
        <title>Thousands of microbial genomes shed light on interconnected biogeochemical processes in an aquifer system.</title>
        <authorList>
            <person name="Anantharaman K."/>
            <person name="Brown C.T."/>
            <person name="Hug L.A."/>
            <person name="Sharon I."/>
            <person name="Castelle C.J."/>
            <person name="Probst A.J."/>
            <person name="Thomas B.C."/>
            <person name="Singh A."/>
            <person name="Wilkins M.J."/>
            <person name="Karaoz U."/>
            <person name="Brodie E.L."/>
            <person name="Williams K.H."/>
            <person name="Hubbard S.S."/>
            <person name="Banfield J.F."/>
        </authorList>
    </citation>
    <scope>NUCLEOTIDE SEQUENCE [LARGE SCALE GENOMIC DNA]</scope>
</reference>
<accession>A0A1G2BP20</accession>
<dbReference type="InterPro" id="IPR032820">
    <property type="entry name" value="ATPase_put"/>
</dbReference>
<dbReference type="STRING" id="1798551.A3B30_00525"/>
<proteinExistence type="predicted"/>
<keyword evidence="1" id="KW-1133">Transmembrane helix</keyword>
<evidence type="ECO:0008006" key="4">
    <source>
        <dbReference type="Google" id="ProtNLM"/>
    </source>
</evidence>
<feature type="transmembrane region" description="Helical" evidence="1">
    <location>
        <begin position="70"/>
        <end position="92"/>
    </location>
</feature>